<dbReference type="AlphaFoldDB" id="A0A220VFT6"/>
<organism evidence="2 3">
    <name type="scientific">Paraphotobacterium marinum</name>
    <dbReference type="NCBI Taxonomy" id="1755811"/>
    <lineage>
        <taxon>Bacteria</taxon>
        <taxon>Pseudomonadati</taxon>
        <taxon>Pseudomonadota</taxon>
        <taxon>Gammaproteobacteria</taxon>
        <taxon>Vibrionales</taxon>
        <taxon>Vibrionaceae</taxon>
        <taxon>Paraphotobacterium</taxon>
    </lineage>
</organism>
<proteinExistence type="predicted"/>
<dbReference type="CDD" id="cd01948">
    <property type="entry name" value="EAL"/>
    <property type="match status" value="1"/>
</dbReference>
<dbReference type="Proteomes" id="UP000242175">
    <property type="component" value="Chromosome large"/>
</dbReference>
<dbReference type="RefSeq" id="WP_089073721.1">
    <property type="nucleotide sequence ID" value="NZ_CBCSAM010000001.1"/>
</dbReference>
<dbReference type="OrthoDB" id="675397at2"/>
<reference evidence="2 3" key="1">
    <citation type="journal article" date="2016" name="Int. J. Syst. Evol. Microbiol.">
        <title>Paraphotobacterium marinum gen. nov., sp. nov., a member of the family Vibrionaceae, isolated from surface seawater.</title>
        <authorList>
            <person name="Huang Z."/>
            <person name="Dong C."/>
            <person name="Shao Z."/>
        </authorList>
    </citation>
    <scope>NUCLEOTIDE SEQUENCE [LARGE SCALE GENOMIC DNA]</scope>
    <source>
        <strain evidence="2 3">NSCS20N07D</strain>
    </source>
</reference>
<dbReference type="GO" id="GO:0071111">
    <property type="term" value="F:cyclic-guanylate-specific phosphodiesterase activity"/>
    <property type="evidence" value="ECO:0007669"/>
    <property type="project" value="InterPro"/>
</dbReference>
<keyword evidence="3" id="KW-1185">Reference proteome</keyword>
<dbReference type="Pfam" id="PF00563">
    <property type="entry name" value="EAL"/>
    <property type="match status" value="1"/>
</dbReference>
<sequence>MMNKFIEAQSHMVTRITQQILEERAFYLMYQPIINADKQILRLEALLRLNEKYSKKISLSHFIYTLEKNNKIFILTKFVIQNSFYKLNLWQKELNKKIHLSFNISSQDIAEPELFRTLYENCYQYHIDPFQITLEITETQCLKRNERFLSNFQRLLQAGFNLSLDDFGSGYSNSKVLDFFNFTNVKIDKSLIPKNAQQISKIHKLKKQVKLFKKNNINVTAEGIENNFCWDLCKKLDINLFQGFFISHPKTFKEITQILQSQ</sequence>
<evidence type="ECO:0000313" key="2">
    <source>
        <dbReference type="EMBL" id="ASK78813.1"/>
    </source>
</evidence>
<name>A0A220VFT6_9GAMM</name>
<evidence type="ECO:0000313" key="3">
    <source>
        <dbReference type="Proteomes" id="UP000242175"/>
    </source>
</evidence>
<dbReference type="PROSITE" id="PS50883">
    <property type="entry name" value="EAL"/>
    <property type="match status" value="1"/>
</dbReference>
<dbReference type="PANTHER" id="PTHR33121">
    <property type="entry name" value="CYCLIC DI-GMP PHOSPHODIESTERASE PDEF"/>
    <property type="match status" value="1"/>
</dbReference>
<dbReference type="InterPro" id="IPR001633">
    <property type="entry name" value="EAL_dom"/>
</dbReference>
<dbReference type="PANTHER" id="PTHR33121:SF79">
    <property type="entry name" value="CYCLIC DI-GMP PHOSPHODIESTERASE PDED-RELATED"/>
    <property type="match status" value="1"/>
</dbReference>
<dbReference type="SMART" id="SM00052">
    <property type="entry name" value="EAL"/>
    <property type="match status" value="1"/>
</dbReference>
<gene>
    <name evidence="2" type="ORF">CF386_07295</name>
</gene>
<dbReference type="Gene3D" id="3.20.20.450">
    <property type="entry name" value="EAL domain"/>
    <property type="match status" value="1"/>
</dbReference>
<dbReference type="EMBL" id="CP022355">
    <property type="protein sequence ID" value="ASK78813.1"/>
    <property type="molecule type" value="Genomic_DNA"/>
</dbReference>
<dbReference type="InterPro" id="IPR035919">
    <property type="entry name" value="EAL_sf"/>
</dbReference>
<dbReference type="SUPFAM" id="SSF141868">
    <property type="entry name" value="EAL domain-like"/>
    <property type="match status" value="1"/>
</dbReference>
<accession>A0A220VFT6</accession>
<evidence type="ECO:0000259" key="1">
    <source>
        <dbReference type="PROSITE" id="PS50883"/>
    </source>
</evidence>
<protein>
    <recommendedName>
        <fullName evidence="1">EAL domain-containing protein</fullName>
    </recommendedName>
</protein>
<feature type="domain" description="EAL" evidence="1">
    <location>
        <begin position="9"/>
        <end position="262"/>
    </location>
</feature>
<dbReference type="KEGG" id="pmai:CF386_07295"/>
<dbReference type="InterPro" id="IPR050706">
    <property type="entry name" value="Cyclic-di-GMP_PDE-like"/>
</dbReference>